<dbReference type="EMBL" id="LT598489">
    <property type="protein sequence ID" value="SCW00214.1"/>
    <property type="molecule type" value="Genomic_DNA"/>
</dbReference>
<sequence>MGSEEQRGLLTARNPEDNDVIEIESDPEEDERFRNYLSLTRTEGMGNMRPRDSLNRFAAINQGSSEMNSEILSDDDDLQVVSETLLDDGGPIDSHAEYVDLETDEIPRVALINPANSAQNDDDIEIIEERTRAPSFLLNLPGGEYLRINGTPSDRPLRRSFQNQRSRYFNTTEARRRLLRRTARRATSLFVNSNDENFDHMNSSGENQLPSSVRQRRQQNSMLQRHSDTQRGRVPRVEPELNNPAFASLRARIDELPLDVRSAFDHAQSMHEFRSILQSVDRHSYEERQDELTSLFTQYRAHIMRSWASDRMMQMQRDRQGPEIRGGSEQGRLRNLRYPPTLAGIIARTFTPIFGRMSMGYDDFDEPYSPYGEYDEERQTQNIIEMIQAREEQENDSRKKKYMEDSRAKQEAFLKKAEELPECFSSSFDTTPKIKIKITKNGKEEEVLVTDDQAAENYKDIAVCCLCGVELGIGIPSEFLGISKLDRGVSFEGLTAKYQFHCPYQSLAKPSVADRDLSKRTYVASCGHSFCGRCFARIDNARSYNRASKKKLNQLKGASHPDNYGPRQCPADGCNNAIRTRGKMREVFF</sequence>
<reference evidence="3" key="1">
    <citation type="submission" date="2016-03" db="EMBL/GenBank/DDBJ databases">
        <authorList>
            <person name="Devillers H."/>
        </authorList>
    </citation>
    <scope>NUCLEOTIDE SEQUENCE [LARGE SCALE GENOMIC DNA]</scope>
</reference>
<feature type="compositionally biased region" description="Acidic residues" evidence="1">
    <location>
        <begin position="17"/>
        <end position="29"/>
    </location>
</feature>
<evidence type="ECO:0000313" key="3">
    <source>
        <dbReference type="Proteomes" id="UP000190831"/>
    </source>
</evidence>
<evidence type="ECO:0000313" key="2">
    <source>
        <dbReference type="EMBL" id="SCW00214.1"/>
    </source>
</evidence>
<feature type="compositionally biased region" description="Polar residues" evidence="1">
    <location>
        <begin position="194"/>
        <end position="224"/>
    </location>
</feature>
<dbReference type="PANTHER" id="PTHR28042:SF1">
    <property type="entry name" value="E3 UBIQUITIN-PROTEIN LIGASE COMPLEX SLX5-SLX8 SUBUNIT SLX5"/>
    <property type="match status" value="1"/>
</dbReference>
<feature type="region of interest" description="Disordered" evidence="1">
    <location>
        <begin position="1"/>
        <end position="29"/>
    </location>
</feature>
<dbReference type="GO" id="GO:0033768">
    <property type="term" value="C:SUMO-targeted ubiquitin ligase complex"/>
    <property type="evidence" value="ECO:0007669"/>
    <property type="project" value="TreeGrafter"/>
</dbReference>
<dbReference type="InterPro" id="IPR038886">
    <property type="entry name" value="E3_SLX5/Rfp1"/>
</dbReference>
<gene>
    <name evidence="2" type="ORF">LAFE_0B11958G</name>
</gene>
<proteinExistence type="predicted"/>
<dbReference type="GO" id="GO:0004842">
    <property type="term" value="F:ubiquitin-protein transferase activity"/>
    <property type="evidence" value="ECO:0007669"/>
    <property type="project" value="TreeGrafter"/>
</dbReference>
<name>A0A1G4M8S5_LACFM</name>
<dbReference type="STRING" id="4955.A0A1G4M8S5"/>
<feature type="region of interest" description="Disordered" evidence="1">
    <location>
        <begin position="194"/>
        <end position="235"/>
    </location>
</feature>
<dbReference type="AlphaFoldDB" id="A0A1G4M8S5"/>
<keyword evidence="3" id="KW-1185">Reference proteome</keyword>
<evidence type="ECO:0000256" key="1">
    <source>
        <dbReference type="SAM" id="MobiDB-lite"/>
    </source>
</evidence>
<accession>A0A1G4M8S5</accession>
<dbReference type="OMA" id="RCFARID"/>
<dbReference type="PANTHER" id="PTHR28042">
    <property type="entry name" value="E3 UBIQUITIN-PROTEIN LIGASE COMPLEX SLX5-SLX8 SUBUNIT SLX5"/>
    <property type="match status" value="1"/>
</dbReference>
<organism evidence="2 3">
    <name type="scientific">Lachancea fermentati</name>
    <name type="common">Zygosaccharomyces fermentati</name>
    <dbReference type="NCBI Taxonomy" id="4955"/>
    <lineage>
        <taxon>Eukaryota</taxon>
        <taxon>Fungi</taxon>
        <taxon>Dikarya</taxon>
        <taxon>Ascomycota</taxon>
        <taxon>Saccharomycotina</taxon>
        <taxon>Saccharomycetes</taxon>
        <taxon>Saccharomycetales</taxon>
        <taxon>Saccharomycetaceae</taxon>
        <taxon>Lachancea</taxon>
    </lineage>
</organism>
<protein>
    <submittedName>
        <fullName evidence="2">LAFE_0B11958g1_1</fullName>
    </submittedName>
</protein>
<feature type="compositionally biased region" description="Basic and acidic residues" evidence="1">
    <location>
        <begin position="225"/>
        <end position="235"/>
    </location>
</feature>
<dbReference type="Proteomes" id="UP000190831">
    <property type="component" value="Chromosome B"/>
</dbReference>
<dbReference type="OrthoDB" id="4090114at2759"/>